<accession>A0A6N8FGE1</accession>
<dbReference type="Pfam" id="PF11514">
    <property type="entry name" value="DUF3219"/>
    <property type="match status" value="1"/>
</dbReference>
<proteinExistence type="predicted"/>
<reference evidence="1 2" key="1">
    <citation type="submission" date="2019-11" db="EMBL/GenBank/DDBJ databases">
        <authorList>
            <person name="Li X."/>
        </authorList>
    </citation>
    <scope>NUCLEOTIDE SEQUENCE [LARGE SCALE GENOMIC DNA]</scope>
    <source>
        <strain evidence="1 2">L9</strain>
    </source>
</reference>
<dbReference type="InterPro" id="IPR023105">
    <property type="entry name" value="YkvR-like_sf"/>
</dbReference>
<organism evidence="1 2">
    <name type="scientific">Ornithinibacillus caprae</name>
    <dbReference type="NCBI Taxonomy" id="2678566"/>
    <lineage>
        <taxon>Bacteria</taxon>
        <taxon>Bacillati</taxon>
        <taxon>Bacillota</taxon>
        <taxon>Bacilli</taxon>
        <taxon>Bacillales</taxon>
        <taxon>Bacillaceae</taxon>
        <taxon>Ornithinibacillus</taxon>
    </lineage>
</organism>
<sequence length="97" mass="11122">MKEMVLINGFGIQAENFVESTAIKNGKTLHKITFEFIVTHEDYHDVTTLLYKNDFLVSVPNKNLQFSATINNYSTSLTNLYEENAQGKFQLELIEKS</sequence>
<evidence type="ECO:0000313" key="1">
    <source>
        <dbReference type="EMBL" id="MUK88630.1"/>
    </source>
</evidence>
<comment type="caution">
    <text evidence="1">The sequence shown here is derived from an EMBL/GenBank/DDBJ whole genome shotgun (WGS) entry which is preliminary data.</text>
</comment>
<dbReference type="EMBL" id="WOCA01000006">
    <property type="protein sequence ID" value="MUK88630.1"/>
    <property type="molecule type" value="Genomic_DNA"/>
</dbReference>
<dbReference type="RefSeq" id="WP_155668610.1">
    <property type="nucleotide sequence ID" value="NZ_WOCA01000006.1"/>
</dbReference>
<dbReference type="Gene3D" id="2.40.30.80">
    <property type="entry name" value="YkvR-like"/>
    <property type="match status" value="1"/>
</dbReference>
<name>A0A6N8FGE1_9BACI</name>
<gene>
    <name evidence="1" type="ORF">GMD78_09530</name>
</gene>
<dbReference type="AlphaFoldDB" id="A0A6N8FGE1"/>
<dbReference type="Proteomes" id="UP000469125">
    <property type="component" value="Unassembled WGS sequence"/>
</dbReference>
<dbReference type="SUPFAM" id="SSF159173">
    <property type="entry name" value="YkvR-like"/>
    <property type="match status" value="1"/>
</dbReference>
<keyword evidence="2" id="KW-1185">Reference proteome</keyword>
<evidence type="ECO:0000313" key="2">
    <source>
        <dbReference type="Proteomes" id="UP000469125"/>
    </source>
</evidence>
<protein>
    <submittedName>
        <fullName evidence="1">DUF3219 family protein</fullName>
    </submittedName>
</protein>
<dbReference type="InterPro" id="IPR021596">
    <property type="entry name" value="DUF3219"/>
</dbReference>